<gene>
    <name evidence="2" type="ORF">Pla52n_40340</name>
</gene>
<sequence>MSNRNSESSRGCLWGVGRTRTVEFSSPDSLGESWNLGFGRRGGERPRKRGRKRETPAGHAGPTGVNWFARVFAFFNSAPRVGLYSNHGLVELGSYEINKLRRPFRVPFYEWTPVSAIPLPQNKLKGPRYDRLKLAREYQSILDSGVFETRTELARYLGVSRARVTQVLRRLSEHQ</sequence>
<name>A0A5C6AV38_9BACT</name>
<evidence type="ECO:0000313" key="3">
    <source>
        <dbReference type="Proteomes" id="UP000320176"/>
    </source>
</evidence>
<keyword evidence="3" id="KW-1185">Reference proteome</keyword>
<evidence type="ECO:0000256" key="1">
    <source>
        <dbReference type="SAM" id="MobiDB-lite"/>
    </source>
</evidence>
<feature type="region of interest" description="Disordered" evidence="1">
    <location>
        <begin position="35"/>
        <end position="59"/>
    </location>
</feature>
<protein>
    <submittedName>
        <fullName evidence="2">Uncharacterized protein</fullName>
    </submittedName>
</protein>
<evidence type="ECO:0000313" key="2">
    <source>
        <dbReference type="EMBL" id="TWU02946.1"/>
    </source>
</evidence>
<dbReference type="AlphaFoldDB" id="A0A5C6AV38"/>
<dbReference type="Proteomes" id="UP000320176">
    <property type="component" value="Unassembled WGS sequence"/>
</dbReference>
<dbReference type="EMBL" id="SJPN01000004">
    <property type="protein sequence ID" value="TWU02946.1"/>
    <property type="molecule type" value="Genomic_DNA"/>
</dbReference>
<reference evidence="2 3" key="1">
    <citation type="submission" date="2019-02" db="EMBL/GenBank/DDBJ databases">
        <title>Deep-cultivation of Planctomycetes and their phenomic and genomic characterization uncovers novel biology.</title>
        <authorList>
            <person name="Wiegand S."/>
            <person name="Jogler M."/>
            <person name="Boedeker C."/>
            <person name="Pinto D."/>
            <person name="Vollmers J."/>
            <person name="Rivas-Marin E."/>
            <person name="Kohn T."/>
            <person name="Peeters S.H."/>
            <person name="Heuer A."/>
            <person name="Rast P."/>
            <person name="Oberbeckmann S."/>
            <person name="Bunk B."/>
            <person name="Jeske O."/>
            <person name="Meyerdierks A."/>
            <person name="Storesund J.E."/>
            <person name="Kallscheuer N."/>
            <person name="Luecker S."/>
            <person name="Lage O.M."/>
            <person name="Pohl T."/>
            <person name="Merkel B.J."/>
            <person name="Hornburger P."/>
            <person name="Mueller R.-W."/>
            <person name="Bruemmer F."/>
            <person name="Labrenz M."/>
            <person name="Spormann A.M."/>
            <person name="Op Den Camp H."/>
            <person name="Overmann J."/>
            <person name="Amann R."/>
            <person name="Jetten M.S.M."/>
            <person name="Mascher T."/>
            <person name="Medema M.H."/>
            <person name="Devos D.P."/>
            <person name="Kaster A.-K."/>
            <person name="Ovreas L."/>
            <person name="Rohde M."/>
            <person name="Galperin M.Y."/>
            <person name="Jogler C."/>
        </authorList>
    </citation>
    <scope>NUCLEOTIDE SEQUENCE [LARGE SCALE GENOMIC DNA]</scope>
    <source>
        <strain evidence="2 3">Pla52n</strain>
    </source>
</reference>
<proteinExistence type="predicted"/>
<accession>A0A5C6AV38</accession>
<comment type="caution">
    <text evidence="2">The sequence shown here is derived from an EMBL/GenBank/DDBJ whole genome shotgun (WGS) entry which is preliminary data.</text>
</comment>
<organism evidence="2 3">
    <name type="scientific">Stieleria varia</name>
    <dbReference type="NCBI Taxonomy" id="2528005"/>
    <lineage>
        <taxon>Bacteria</taxon>
        <taxon>Pseudomonadati</taxon>
        <taxon>Planctomycetota</taxon>
        <taxon>Planctomycetia</taxon>
        <taxon>Pirellulales</taxon>
        <taxon>Pirellulaceae</taxon>
        <taxon>Stieleria</taxon>
    </lineage>
</organism>